<reference evidence="2" key="1">
    <citation type="submission" date="2021-04" db="EMBL/GenBank/DDBJ databases">
        <authorList>
            <person name="Tunstrom K."/>
        </authorList>
    </citation>
    <scope>NUCLEOTIDE SEQUENCE</scope>
</reference>
<dbReference type="AlphaFoldDB" id="A0A8S3X4P3"/>
<keyword evidence="3" id="KW-1185">Reference proteome</keyword>
<feature type="compositionally biased region" description="Basic residues" evidence="1">
    <location>
        <begin position="62"/>
        <end position="80"/>
    </location>
</feature>
<feature type="region of interest" description="Disordered" evidence="1">
    <location>
        <begin position="60"/>
        <end position="84"/>
    </location>
</feature>
<evidence type="ECO:0000313" key="2">
    <source>
        <dbReference type="EMBL" id="CAG4996981.1"/>
    </source>
</evidence>
<comment type="caution">
    <text evidence="2">The sequence shown here is derived from an EMBL/GenBank/DDBJ whole genome shotgun (WGS) entry which is preliminary data.</text>
</comment>
<organism evidence="2 3">
    <name type="scientific">Parnassius apollo</name>
    <name type="common">Apollo butterfly</name>
    <name type="synonym">Papilio apollo</name>
    <dbReference type="NCBI Taxonomy" id="110799"/>
    <lineage>
        <taxon>Eukaryota</taxon>
        <taxon>Metazoa</taxon>
        <taxon>Ecdysozoa</taxon>
        <taxon>Arthropoda</taxon>
        <taxon>Hexapoda</taxon>
        <taxon>Insecta</taxon>
        <taxon>Pterygota</taxon>
        <taxon>Neoptera</taxon>
        <taxon>Endopterygota</taxon>
        <taxon>Lepidoptera</taxon>
        <taxon>Glossata</taxon>
        <taxon>Ditrysia</taxon>
        <taxon>Papilionoidea</taxon>
        <taxon>Papilionidae</taxon>
        <taxon>Parnassiinae</taxon>
        <taxon>Parnassini</taxon>
        <taxon>Parnassius</taxon>
        <taxon>Parnassius</taxon>
    </lineage>
</organism>
<evidence type="ECO:0000313" key="3">
    <source>
        <dbReference type="Proteomes" id="UP000691718"/>
    </source>
</evidence>
<dbReference type="OrthoDB" id="4327074at2759"/>
<feature type="compositionally biased region" description="Basic residues" evidence="1">
    <location>
        <begin position="109"/>
        <end position="120"/>
    </location>
</feature>
<gene>
    <name evidence="2" type="ORF">PAPOLLO_LOCUS13122</name>
</gene>
<protein>
    <submittedName>
        <fullName evidence="2">(apollo) hypothetical protein</fullName>
    </submittedName>
</protein>
<sequence length="155" mass="18065">MAKLNCNLEVSFHQCQETDINYYYPPNSPILTQKLDIPQTPDHITKKVTITPEIIRPYPKAAPRKTTRHGRQPGKTKIITKTREKITDDDSNEILKKTTTKIKGDKSSKTKVKKNIKRGKKVDTKKQRGKFYKKRTMTQIVKMILKQINKMKEKL</sequence>
<dbReference type="Proteomes" id="UP000691718">
    <property type="component" value="Unassembled WGS sequence"/>
</dbReference>
<feature type="region of interest" description="Disordered" evidence="1">
    <location>
        <begin position="102"/>
        <end position="129"/>
    </location>
</feature>
<evidence type="ECO:0000256" key="1">
    <source>
        <dbReference type="SAM" id="MobiDB-lite"/>
    </source>
</evidence>
<proteinExistence type="predicted"/>
<accession>A0A8S3X4P3</accession>
<dbReference type="EMBL" id="CAJQZP010000929">
    <property type="protein sequence ID" value="CAG4996981.1"/>
    <property type="molecule type" value="Genomic_DNA"/>
</dbReference>
<name>A0A8S3X4P3_PARAO</name>